<evidence type="ECO:0000256" key="2">
    <source>
        <dbReference type="SAM" id="Phobius"/>
    </source>
</evidence>
<name>A0A2T0LEL1_9BACL</name>
<keyword evidence="4" id="KW-1185">Reference proteome</keyword>
<reference evidence="3 4" key="1">
    <citation type="submission" date="2018-03" db="EMBL/GenBank/DDBJ databases">
        <title>Genomic Encyclopedia of Archaeal and Bacterial Type Strains, Phase II (KMG-II): from individual species to whole genera.</title>
        <authorList>
            <person name="Goeker M."/>
        </authorList>
    </citation>
    <scope>NUCLEOTIDE SEQUENCE [LARGE SCALE GENOMIC DNA]</scope>
    <source>
        <strain evidence="3 4">DSM 44946</strain>
    </source>
</reference>
<feature type="transmembrane region" description="Helical" evidence="2">
    <location>
        <begin position="13"/>
        <end position="40"/>
    </location>
</feature>
<evidence type="ECO:0000313" key="3">
    <source>
        <dbReference type="EMBL" id="PRX40559.1"/>
    </source>
</evidence>
<accession>A0A2T0LEL1</accession>
<dbReference type="Proteomes" id="UP000237797">
    <property type="component" value="Unassembled WGS sequence"/>
</dbReference>
<evidence type="ECO:0000313" key="4">
    <source>
        <dbReference type="Proteomes" id="UP000237797"/>
    </source>
</evidence>
<dbReference type="OrthoDB" id="9828087at2"/>
<proteinExistence type="predicted"/>
<keyword evidence="2" id="KW-0812">Transmembrane</keyword>
<feature type="region of interest" description="Disordered" evidence="1">
    <location>
        <begin position="203"/>
        <end position="234"/>
    </location>
</feature>
<keyword evidence="2" id="KW-0472">Membrane</keyword>
<protein>
    <submittedName>
        <fullName evidence="3">Uncharacterized protein</fullName>
    </submittedName>
</protein>
<evidence type="ECO:0000256" key="1">
    <source>
        <dbReference type="SAM" id="MobiDB-lite"/>
    </source>
</evidence>
<gene>
    <name evidence="3" type="ORF">CLV97_11237</name>
</gene>
<organism evidence="3 4">
    <name type="scientific">Planifilum fimeticola</name>
    <dbReference type="NCBI Taxonomy" id="201975"/>
    <lineage>
        <taxon>Bacteria</taxon>
        <taxon>Bacillati</taxon>
        <taxon>Bacillota</taxon>
        <taxon>Bacilli</taxon>
        <taxon>Bacillales</taxon>
        <taxon>Thermoactinomycetaceae</taxon>
        <taxon>Planifilum</taxon>
    </lineage>
</organism>
<sequence>MEAMWTDWLNTDIMSGAVIGTLLGTFLAVFANGVIVPWFFKRVTGEAKREREERKMEARKRELLRKIRERSADSDGSAESFPTTLELDESLRSRKKLRTKDVADTYELLRQLEAEERIRPVRPAMAQGMPDLKEIRWRYVFFRESPSVRGGGIETNQLVQQLFHIKKQAKVLEQRMDAFGELKREMDRISEILERIEKQVQHEKLNQDETFDASSSASPEAGAKNGVSGSDKVS</sequence>
<dbReference type="EMBL" id="PVNE01000012">
    <property type="protein sequence ID" value="PRX40559.1"/>
    <property type="molecule type" value="Genomic_DNA"/>
</dbReference>
<comment type="caution">
    <text evidence="3">The sequence shown here is derived from an EMBL/GenBank/DDBJ whole genome shotgun (WGS) entry which is preliminary data.</text>
</comment>
<keyword evidence="2" id="KW-1133">Transmembrane helix</keyword>
<dbReference type="AlphaFoldDB" id="A0A2T0LEL1"/>
<dbReference type="RefSeq" id="WP_146130449.1">
    <property type="nucleotide sequence ID" value="NZ_PVNE01000012.1"/>
</dbReference>